<dbReference type="InterPro" id="IPR036390">
    <property type="entry name" value="WH_DNA-bd_sf"/>
</dbReference>
<dbReference type="Pfam" id="PF12802">
    <property type="entry name" value="MarR_2"/>
    <property type="match status" value="1"/>
</dbReference>
<gene>
    <name evidence="2" type="ORF">DC432_13125</name>
</gene>
<dbReference type="PANTHER" id="PTHR33164">
    <property type="entry name" value="TRANSCRIPTIONAL REGULATOR, MARR FAMILY"/>
    <property type="match status" value="1"/>
</dbReference>
<dbReference type="GO" id="GO:0006950">
    <property type="term" value="P:response to stress"/>
    <property type="evidence" value="ECO:0007669"/>
    <property type="project" value="TreeGrafter"/>
</dbReference>
<dbReference type="Gene3D" id="1.10.10.10">
    <property type="entry name" value="Winged helix-like DNA-binding domain superfamily/Winged helix DNA-binding domain"/>
    <property type="match status" value="1"/>
</dbReference>
<dbReference type="SMART" id="SM00347">
    <property type="entry name" value="HTH_MARR"/>
    <property type="match status" value="1"/>
</dbReference>
<protein>
    <submittedName>
        <fullName evidence="2">Transcriptional regulator</fullName>
    </submittedName>
</protein>
<accession>A0A2T7W643</accession>
<dbReference type="SUPFAM" id="SSF46785">
    <property type="entry name" value="Winged helix' DNA-binding domain"/>
    <property type="match status" value="1"/>
</dbReference>
<dbReference type="InterPro" id="IPR039422">
    <property type="entry name" value="MarR/SlyA-like"/>
</dbReference>
<proteinExistence type="predicted"/>
<dbReference type="InterPro" id="IPR036388">
    <property type="entry name" value="WH-like_DNA-bd_sf"/>
</dbReference>
<dbReference type="InterPro" id="IPR011991">
    <property type="entry name" value="ArsR-like_HTH"/>
</dbReference>
<reference evidence="2 3" key="1">
    <citation type="submission" date="2018-04" db="EMBL/GenBank/DDBJ databases">
        <authorList>
            <person name="Go L.Y."/>
            <person name="Mitchell J.A."/>
        </authorList>
    </citation>
    <scope>NUCLEOTIDE SEQUENCE [LARGE SCALE GENOMIC DNA]</scope>
    <source>
        <strain evidence="2 3">TPD7010</strain>
    </source>
</reference>
<dbReference type="AlphaFoldDB" id="A0A2T7W643"/>
<dbReference type="InterPro" id="IPR000835">
    <property type="entry name" value="HTH_MarR-typ"/>
</dbReference>
<dbReference type="Proteomes" id="UP000244649">
    <property type="component" value="Unassembled WGS sequence"/>
</dbReference>
<organism evidence="2 3">
    <name type="scientific">Microbacterium testaceum</name>
    <name type="common">Aureobacterium testaceum</name>
    <name type="synonym">Brevibacterium testaceum</name>
    <dbReference type="NCBI Taxonomy" id="2033"/>
    <lineage>
        <taxon>Bacteria</taxon>
        <taxon>Bacillati</taxon>
        <taxon>Actinomycetota</taxon>
        <taxon>Actinomycetes</taxon>
        <taxon>Micrococcales</taxon>
        <taxon>Microbacteriaceae</taxon>
        <taxon>Microbacterium</taxon>
    </lineage>
</organism>
<dbReference type="EMBL" id="QDFT01000040">
    <property type="protein sequence ID" value="PVE65340.1"/>
    <property type="molecule type" value="Genomic_DNA"/>
</dbReference>
<dbReference type="PROSITE" id="PS50995">
    <property type="entry name" value="HTH_MARR_2"/>
    <property type="match status" value="1"/>
</dbReference>
<dbReference type="CDD" id="cd00090">
    <property type="entry name" value="HTH_ARSR"/>
    <property type="match status" value="1"/>
</dbReference>
<comment type="caution">
    <text evidence="2">The sequence shown here is derived from an EMBL/GenBank/DDBJ whole genome shotgun (WGS) entry which is preliminary data.</text>
</comment>
<name>A0A2T7W643_MICTE</name>
<dbReference type="GO" id="GO:0003700">
    <property type="term" value="F:DNA-binding transcription factor activity"/>
    <property type="evidence" value="ECO:0007669"/>
    <property type="project" value="InterPro"/>
</dbReference>
<dbReference type="PANTHER" id="PTHR33164:SF43">
    <property type="entry name" value="HTH-TYPE TRANSCRIPTIONAL REPRESSOR YETL"/>
    <property type="match status" value="1"/>
</dbReference>
<evidence type="ECO:0000259" key="1">
    <source>
        <dbReference type="PROSITE" id="PS50995"/>
    </source>
</evidence>
<dbReference type="RefSeq" id="WP_116538262.1">
    <property type="nucleotide sequence ID" value="NZ_JAQDQE010000002.1"/>
</dbReference>
<feature type="domain" description="HTH marR-type" evidence="1">
    <location>
        <begin position="9"/>
        <end position="140"/>
    </location>
</feature>
<evidence type="ECO:0000313" key="2">
    <source>
        <dbReference type="EMBL" id="PVE65340.1"/>
    </source>
</evidence>
<evidence type="ECO:0000313" key="3">
    <source>
        <dbReference type="Proteomes" id="UP000244649"/>
    </source>
</evidence>
<sequence>MIDDIVRTAGSLAHQLGPLRRAVLRASRSAADLPDIPDAQIELMRALAAADNTPSDLADSLGLARSTVSNLISQLEREQLVERHLVAGDGRRTRVALTPLAQARLRTFDESATRVLAEALRGLDPGDVAAITAALPALDRLQHRFVGG</sequence>